<keyword evidence="1" id="KW-0472">Membrane</keyword>
<sequence length="120" mass="13440">MGFLSYFLWFNAAMLLLFILEGLNRKWFAIDEGVLQSVPAEKIARGSKWAMSVGLLMLFPVMLLQGAGAFFIGLMGIFTAVAGVKVYFEWKLLKGSKKYQMTLVTYGLAMLFLFGVMGFN</sequence>
<dbReference type="OrthoDB" id="2626526at2"/>
<evidence type="ECO:0008006" key="4">
    <source>
        <dbReference type="Google" id="ProtNLM"/>
    </source>
</evidence>
<comment type="caution">
    <text evidence="2">The sequence shown here is derived from an EMBL/GenBank/DDBJ whole genome shotgun (WGS) entry which is preliminary data.</text>
</comment>
<feature type="transmembrane region" description="Helical" evidence="1">
    <location>
        <begin position="69"/>
        <end position="88"/>
    </location>
</feature>
<keyword evidence="1" id="KW-0812">Transmembrane</keyword>
<dbReference type="EMBL" id="JACHHE010000004">
    <property type="protein sequence ID" value="MBB5180220.1"/>
    <property type="molecule type" value="Genomic_DNA"/>
</dbReference>
<accession>A0A7W8FU51</accession>
<reference evidence="2 3" key="1">
    <citation type="submission" date="2020-08" db="EMBL/GenBank/DDBJ databases">
        <title>Genomic Encyclopedia of Type Strains, Phase IV (KMG-IV): sequencing the most valuable type-strain genomes for metagenomic binning, comparative biology and taxonomic classification.</title>
        <authorList>
            <person name="Goeker M."/>
        </authorList>
    </citation>
    <scope>NUCLEOTIDE SEQUENCE [LARGE SCALE GENOMIC DNA]</scope>
    <source>
        <strain evidence="2 3">DSM 15895</strain>
    </source>
</reference>
<feature type="transmembrane region" description="Helical" evidence="1">
    <location>
        <begin position="6"/>
        <end position="23"/>
    </location>
</feature>
<dbReference type="RefSeq" id="WP_135501924.1">
    <property type="nucleotide sequence ID" value="NZ_JACHHE010000004.1"/>
</dbReference>
<name>A0A7W8FU51_9BACL</name>
<evidence type="ECO:0000313" key="3">
    <source>
        <dbReference type="Proteomes" id="UP000525923"/>
    </source>
</evidence>
<organism evidence="2 3">
    <name type="scientific">Planococcus koreensis</name>
    <dbReference type="NCBI Taxonomy" id="112331"/>
    <lineage>
        <taxon>Bacteria</taxon>
        <taxon>Bacillati</taxon>
        <taxon>Bacillota</taxon>
        <taxon>Bacilli</taxon>
        <taxon>Bacillales</taxon>
        <taxon>Caryophanaceae</taxon>
        <taxon>Planococcus</taxon>
    </lineage>
</organism>
<keyword evidence="1" id="KW-1133">Transmembrane helix</keyword>
<dbReference type="AlphaFoldDB" id="A0A7W8FU51"/>
<keyword evidence="3" id="KW-1185">Reference proteome</keyword>
<feature type="transmembrane region" description="Helical" evidence="1">
    <location>
        <begin position="100"/>
        <end position="119"/>
    </location>
</feature>
<proteinExistence type="predicted"/>
<evidence type="ECO:0000256" key="1">
    <source>
        <dbReference type="SAM" id="Phobius"/>
    </source>
</evidence>
<gene>
    <name evidence="2" type="ORF">HNQ44_001648</name>
</gene>
<evidence type="ECO:0000313" key="2">
    <source>
        <dbReference type="EMBL" id="MBB5180220.1"/>
    </source>
</evidence>
<dbReference type="Proteomes" id="UP000525923">
    <property type="component" value="Unassembled WGS sequence"/>
</dbReference>
<protein>
    <recommendedName>
        <fullName evidence="4">DUF4181 domain-containing protein</fullName>
    </recommendedName>
</protein>